<dbReference type="SUPFAM" id="SSF48239">
    <property type="entry name" value="Terpenoid cyclases/Protein prenyltransferases"/>
    <property type="match status" value="1"/>
</dbReference>
<organism evidence="3 4">
    <name type="scientific">Cinchona calisaya</name>
    <dbReference type="NCBI Taxonomy" id="153742"/>
    <lineage>
        <taxon>Eukaryota</taxon>
        <taxon>Viridiplantae</taxon>
        <taxon>Streptophyta</taxon>
        <taxon>Embryophyta</taxon>
        <taxon>Tracheophyta</taxon>
        <taxon>Spermatophyta</taxon>
        <taxon>Magnoliopsida</taxon>
        <taxon>eudicotyledons</taxon>
        <taxon>Gunneridae</taxon>
        <taxon>Pentapetalae</taxon>
        <taxon>asterids</taxon>
        <taxon>lamiids</taxon>
        <taxon>Gentianales</taxon>
        <taxon>Rubiaceae</taxon>
        <taxon>Cinchonoideae</taxon>
        <taxon>Cinchoneae</taxon>
        <taxon>Cinchona</taxon>
    </lineage>
</organism>
<feature type="compositionally biased region" description="Basic and acidic residues" evidence="1">
    <location>
        <begin position="65"/>
        <end position="76"/>
    </location>
</feature>
<dbReference type="EMBL" id="JBJUIK010000015">
    <property type="protein sequence ID" value="KAL3503369.1"/>
    <property type="molecule type" value="Genomic_DNA"/>
</dbReference>
<evidence type="ECO:0000313" key="4">
    <source>
        <dbReference type="Proteomes" id="UP001630127"/>
    </source>
</evidence>
<feature type="region of interest" description="Disordered" evidence="1">
    <location>
        <begin position="1"/>
        <end position="23"/>
    </location>
</feature>
<dbReference type="InterPro" id="IPR008930">
    <property type="entry name" value="Terpenoid_cyclase/PrenylTrfase"/>
</dbReference>
<proteinExistence type="predicted"/>
<evidence type="ECO:0000256" key="1">
    <source>
        <dbReference type="SAM" id="MobiDB-lite"/>
    </source>
</evidence>
<reference evidence="3 4" key="1">
    <citation type="submission" date="2024-11" db="EMBL/GenBank/DDBJ databases">
        <title>A near-complete genome assembly of Cinchona calisaya.</title>
        <authorList>
            <person name="Lian D.C."/>
            <person name="Zhao X.W."/>
            <person name="Wei L."/>
        </authorList>
    </citation>
    <scope>NUCLEOTIDE SEQUENCE [LARGE SCALE GENOMIC DNA]</scope>
    <source>
        <tissue evidence="3">Nenye</tissue>
    </source>
</reference>
<dbReference type="Pfam" id="PF01397">
    <property type="entry name" value="Terpene_synth"/>
    <property type="match status" value="1"/>
</dbReference>
<dbReference type="Gene3D" id="1.50.10.130">
    <property type="entry name" value="Terpene synthase, N-terminal domain"/>
    <property type="match status" value="1"/>
</dbReference>
<evidence type="ECO:0000259" key="2">
    <source>
        <dbReference type="Pfam" id="PF01397"/>
    </source>
</evidence>
<keyword evidence="4" id="KW-1185">Reference proteome</keyword>
<evidence type="ECO:0000313" key="3">
    <source>
        <dbReference type="EMBL" id="KAL3503369.1"/>
    </source>
</evidence>
<protein>
    <recommendedName>
        <fullName evidence="2">Terpene synthase N-terminal domain-containing protein</fullName>
    </recommendedName>
</protein>
<dbReference type="InterPro" id="IPR036965">
    <property type="entry name" value="Terpene_synth_N_sf"/>
</dbReference>
<dbReference type="AlphaFoldDB" id="A0ABD2Y795"/>
<dbReference type="Proteomes" id="UP001630127">
    <property type="component" value="Unassembled WGS sequence"/>
</dbReference>
<name>A0ABD2Y795_9GENT</name>
<feature type="region of interest" description="Disordered" evidence="1">
    <location>
        <begin position="53"/>
        <end position="83"/>
    </location>
</feature>
<accession>A0ABD2Y795</accession>
<sequence length="115" mass="12451">MVCPTGLARGSPTVGPLTAGQSRANDRAVPSFCGPGPARLPIPGLARVATVNPRGGPAKWASKKRQLDKQKEEVRTQLHATASNPSEQLRLIDEIQRLGIEYHFEEEIGQALQKM</sequence>
<feature type="domain" description="Terpene synthase N-terminal" evidence="2">
    <location>
        <begin position="61"/>
        <end position="115"/>
    </location>
</feature>
<comment type="caution">
    <text evidence="3">The sequence shown here is derived from an EMBL/GenBank/DDBJ whole genome shotgun (WGS) entry which is preliminary data.</text>
</comment>
<gene>
    <name evidence="3" type="ORF">ACH5RR_037818</name>
</gene>
<dbReference type="InterPro" id="IPR001906">
    <property type="entry name" value="Terpene_synth_N"/>
</dbReference>